<keyword evidence="2" id="KW-1185">Reference proteome</keyword>
<organism evidence="1 2">
    <name type="scientific">Pistacia integerrima</name>
    <dbReference type="NCBI Taxonomy" id="434235"/>
    <lineage>
        <taxon>Eukaryota</taxon>
        <taxon>Viridiplantae</taxon>
        <taxon>Streptophyta</taxon>
        <taxon>Embryophyta</taxon>
        <taxon>Tracheophyta</taxon>
        <taxon>Spermatophyta</taxon>
        <taxon>Magnoliopsida</taxon>
        <taxon>eudicotyledons</taxon>
        <taxon>Gunneridae</taxon>
        <taxon>Pentapetalae</taxon>
        <taxon>rosids</taxon>
        <taxon>malvids</taxon>
        <taxon>Sapindales</taxon>
        <taxon>Anacardiaceae</taxon>
        <taxon>Pistacia</taxon>
    </lineage>
</organism>
<accession>A0ACC0Z0H5</accession>
<sequence>MYFYLSLVWPNPLEFAISNYLCRWDFNLNELRKKMGSLNGSIICPPSAAAVRSKQPRAQTFPVNSCRLTDIRSELWGFNGFPGQLKTQNSKTLKCNFSSSSKFNATSMSKNFNESDQHSVNSSAVKTGKICHTKSKLRQHLASCISPPTADLVFDAGRRTWYTSGEQQEAAKKEFIEIIKLLEEQLGDKPYFGGETLGYVHVCLIPYYCWFYTYETMGKFSVEAECPKIIAWAKRCMQIESISKTLPDEKKVFGFCLELRKKFGLE</sequence>
<proteinExistence type="predicted"/>
<reference evidence="2" key="1">
    <citation type="journal article" date="2023" name="G3 (Bethesda)">
        <title>Genome assembly and association tests identify interacting loci associated with vigor, precocity, and sex in interspecific pistachio rootstocks.</title>
        <authorList>
            <person name="Palmer W."/>
            <person name="Jacygrad E."/>
            <person name="Sagayaradj S."/>
            <person name="Cavanaugh K."/>
            <person name="Han R."/>
            <person name="Bertier L."/>
            <person name="Beede B."/>
            <person name="Kafkas S."/>
            <person name="Golino D."/>
            <person name="Preece J."/>
            <person name="Michelmore R."/>
        </authorList>
    </citation>
    <scope>NUCLEOTIDE SEQUENCE [LARGE SCALE GENOMIC DNA]</scope>
</reference>
<protein>
    <submittedName>
        <fullName evidence="1">Uncharacterized protein</fullName>
    </submittedName>
</protein>
<gene>
    <name evidence="1" type="ORF">Pint_04958</name>
</gene>
<evidence type="ECO:0000313" key="1">
    <source>
        <dbReference type="EMBL" id="KAJ0044762.1"/>
    </source>
</evidence>
<dbReference type="EMBL" id="CM047738">
    <property type="protein sequence ID" value="KAJ0044762.1"/>
    <property type="molecule type" value="Genomic_DNA"/>
</dbReference>
<dbReference type="Proteomes" id="UP001163603">
    <property type="component" value="Chromosome 3"/>
</dbReference>
<name>A0ACC0Z0H5_9ROSI</name>
<evidence type="ECO:0000313" key="2">
    <source>
        <dbReference type="Proteomes" id="UP001163603"/>
    </source>
</evidence>
<comment type="caution">
    <text evidence="1">The sequence shown here is derived from an EMBL/GenBank/DDBJ whole genome shotgun (WGS) entry which is preliminary data.</text>
</comment>